<proteinExistence type="predicted"/>
<accession>A0A2Z4JBS6</accession>
<reference evidence="2 3" key="1">
    <citation type="journal article" date="2019" name="Int. J. Syst. Evol. Microbiol.">
        <title>Streptomyces cadmiisoli sp. nov., a novel actinomycete isolated from cadmium-contaminated soil.</title>
        <authorList>
            <person name="Li K."/>
            <person name="Tang X."/>
            <person name="Zhao J."/>
            <person name="Guo Y."/>
            <person name="Tang Y."/>
            <person name="Gao J."/>
        </authorList>
    </citation>
    <scope>NUCLEOTIDE SEQUENCE [LARGE SCALE GENOMIC DNA]</scope>
    <source>
        <strain evidence="2 3">ZFG47</strain>
    </source>
</reference>
<sequence length="243" mass="26879">MKVEFWSDLTCPWCGLGSHRLDKAVQRFAHGGDIEVFHRSFPLDPGLSSSPAVSTRQMLKQKYGMDDAQAEAATRRVEVLAEREGLQPYVVLDNKKANTQLAHEFLAHATARGMHRQAWQLSFRAYFGEVRSLFDVDALLELSDELGLDRDETRQALTDRRFRQQVQDEARRARELGARGAPFLVIDGQYAIPGAQDTDTLLGAFQQVWDATHPPLAHTSVEDADGICCPDGCALPGDDAAGG</sequence>
<dbReference type="KEGG" id="scad:DN051_01575"/>
<keyword evidence="3" id="KW-1185">Reference proteome</keyword>
<dbReference type="CDD" id="cd03024">
    <property type="entry name" value="DsbA_FrnE"/>
    <property type="match status" value="1"/>
</dbReference>
<dbReference type="GO" id="GO:0016491">
    <property type="term" value="F:oxidoreductase activity"/>
    <property type="evidence" value="ECO:0007669"/>
    <property type="project" value="InterPro"/>
</dbReference>
<evidence type="ECO:0000313" key="2">
    <source>
        <dbReference type="EMBL" id="AWW42188.1"/>
    </source>
</evidence>
<dbReference type="AlphaFoldDB" id="A0A2Z4JBS6"/>
<name>A0A2Z4JBS6_9ACTN</name>
<dbReference type="InterPro" id="IPR001853">
    <property type="entry name" value="DSBA-like_thioredoxin_dom"/>
</dbReference>
<dbReference type="EMBL" id="CP030073">
    <property type="protein sequence ID" value="AWW42188.1"/>
    <property type="molecule type" value="Genomic_DNA"/>
</dbReference>
<organism evidence="2 3">
    <name type="scientific">Streptomyces cadmiisoli</name>
    <dbReference type="NCBI Taxonomy" id="2184053"/>
    <lineage>
        <taxon>Bacteria</taxon>
        <taxon>Bacillati</taxon>
        <taxon>Actinomycetota</taxon>
        <taxon>Actinomycetes</taxon>
        <taxon>Kitasatosporales</taxon>
        <taxon>Streptomycetaceae</taxon>
        <taxon>Streptomyces</taxon>
        <taxon>Streptomyces aurantiacus group</taxon>
    </lineage>
</organism>
<dbReference type="Proteomes" id="UP000249616">
    <property type="component" value="Chromosome"/>
</dbReference>
<feature type="domain" description="DSBA-like thioredoxin" evidence="1">
    <location>
        <begin position="3"/>
        <end position="205"/>
    </location>
</feature>
<dbReference type="Gene3D" id="3.40.30.10">
    <property type="entry name" value="Glutaredoxin"/>
    <property type="match status" value="1"/>
</dbReference>
<evidence type="ECO:0000259" key="1">
    <source>
        <dbReference type="Pfam" id="PF01323"/>
    </source>
</evidence>
<protein>
    <submittedName>
        <fullName evidence="2">DsbA family oxidoreductase</fullName>
    </submittedName>
</protein>
<dbReference type="SUPFAM" id="SSF52833">
    <property type="entry name" value="Thioredoxin-like"/>
    <property type="match status" value="1"/>
</dbReference>
<gene>
    <name evidence="2" type="ORF">DN051_01575</name>
</gene>
<dbReference type="Pfam" id="PF01323">
    <property type="entry name" value="DSBA"/>
    <property type="match status" value="1"/>
</dbReference>
<evidence type="ECO:0000313" key="3">
    <source>
        <dbReference type="Proteomes" id="UP000249616"/>
    </source>
</evidence>
<dbReference type="InterPro" id="IPR036249">
    <property type="entry name" value="Thioredoxin-like_sf"/>
</dbReference>
<dbReference type="PANTHER" id="PTHR13887:SF41">
    <property type="entry name" value="THIOREDOXIN SUPERFAMILY PROTEIN"/>
    <property type="match status" value="1"/>
</dbReference>
<dbReference type="PANTHER" id="PTHR13887">
    <property type="entry name" value="GLUTATHIONE S-TRANSFERASE KAPPA"/>
    <property type="match status" value="1"/>
</dbReference>